<comment type="caution">
    <text evidence="1">The sequence shown here is derived from an EMBL/GenBank/DDBJ whole genome shotgun (WGS) entry which is preliminary data.</text>
</comment>
<reference evidence="1 2" key="1">
    <citation type="submission" date="2024-09" db="EMBL/GenBank/DDBJ databases">
        <authorList>
            <person name="Sun Q."/>
            <person name="Mori K."/>
        </authorList>
    </citation>
    <scope>NUCLEOTIDE SEQUENCE [LARGE SCALE GENOMIC DNA]</scope>
    <source>
        <strain evidence="1 2">JCM 3028</strain>
    </source>
</reference>
<evidence type="ECO:0008006" key="3">
    <source>
        <dbReference type="Google" id="ProtNLM"/>
    </source>
</evidence>
<name>A0ABV5TQ99_9ACTN</name>
<dbReference type="Proteomes" id="UP001589610">
    <property type="component" value="Unassembled WGS sequence"/>
</dbReference>
<gene>
    <name evidence="1" type="ORF">ACFFRH_37995</name>
</gene>
<evidence type="ECO:0000313" key="1">
    <source>
        <dbReference type="EMBL" id="MFB9681305.1"/>
    </source>
</evidence>
<dbReference type="RefSeq" id="WP_344747752.1">
    <property type="nucleotide sequence ID" value="NZ_BAAAWW010000136.1"/>
</dbReference>
<evidence type="ECO:0000313" key="2">
    <source>
        <dbReference type="Proteomes" id="UP001589610"/>
    </source>
</evidence>
<keyword evidence="2" id="KW-1185">Reference proteome</keyword>
<dbReference type="EMBL" id="JBHMBS010000031">
    <property type="protein sequence ID" value="MFB9681305.1"/>
    <property type="molecule type" value="Genomic_DNA"/>
</dbReference>
<proteinExistence type="predicted"/>
<organism evidence="1 2">
    <name type="scientific">Streptosporangium vulgare</name>
    <dbReference type="NCBI Taxonomy" id="46190"/>
    <lineage>
        <taxon>Bacteria</taxon>
        <taxon>Bacillati</taxon>
        <taxon>Actinomycetota</taxon>
        <taxon>Actinomycetes</taxon>
        <taxon>Streptosporangiales</taxon>
        <taxon>Streptosporangiaceae</taxon>
        <taxon>Streptosporangium</taxon>
    </lineage>
</organism>
<accession>A0ABV5TQ99</accession>
<protein>
    <recommendedName>
        <fullName evidence="3">Core-binding (CB) domain-containing protein</fullName>
    </recommendedName>
</protein>
<sequence>MSGFEKQEAGFQFIDAGAVLTPAETDLFLKLLNNELGSSQLAARKARRAELDAFKTYLKARKHHELDPDCPEAGRGAGQVTEKARELWFEARIPTEYWAWKDAVLARQEAVDYAWQVKAQIKLMQSINSNAKVGYETYRGGGR</sequence>